<name>A0A0F8XL94_9ZZZZ</name>
<proteinExistence type="predicted"/>
<evidence type="ECO:0000256" key="1">
    <source>
        <dbReference type="SAM" id="MobiDB-lite"/>
    </source>
</evidence>
<dbReference type="AlphaFoldDB" id="A0A0F8XL94"/>
<feature type="region of interest" description="Disordered" evidence="1">
    <location>
        <begin position="32"/>
        <end position="107"/>
    </location>
</feature>
<protein>
    <submittedName>
        <fullName evidence="2">Uncharacterized protein</fullName>
    </submittedName>
</protein>
<feature type="compositionally biased region" description="Basic residues" evidence="1">
    <location>
        <begin position="46"/>
        <end position="57"/>
    </location>
</feature>
<dbReference type="EMBL" id="LAZR01058511">
    <property type="protein sequence ID" value="KKK69733.1"/>
    <property type="molecule type" value="Genomic_DNA"/>
</dbReference>
<feature type="non-terminal residue" evidence="2">
    <location>
        <position position="161"/>
    </location>
</feature>
<accession>A0A0F8XL94</accession>
<sequence length="161" mass="17552">MPIRIKNVAAGFVDGRGVFHPVRKSVDYDAFRAGEDGSKSDGKGGARGKRTGRKVKYRSSVAKGRARSQASAAGRKGAAAKKRYAGARKRTVKKRNPVVKNPKNPLTQQWKPAKVRKLPSGDVQIMLPLAGAIMGVKVVASRAKRKVKRVVKRAVKRVRKN</sequence>
<feature type="compositionally biased region" description="Basic and acidic residues" evidence="1">
    <location>
        <begin position="32"/>
        <end position="44"/>
    </location>
</feature>
<feature type="compositionally biased region" description="Basic residues" evidence="1">
    <location>
        <begin position="78"/>
        <end position="97"/>
    </location>
</feature>
<gene>
    <name evidence="2" type="ORF">LCGC14_2931060</name>
</gene>
<feature type="compositionally biased region" description="Low complexity" evidence="1">
    <location>
        <begin position="67"/>
        <end position="77"/>
    </location>
</feature>
<comment type="caution">
    <text evidence="2">The sequence shown here is derived from an EMBL/GenBank/DDBJ whole genome shotgun (WGS) entry which is preliminary data.</text>
</comment>
<evidence type="ECO:0000313" key="2">
    <source>
        <dbReference type="EMBL" id="KKK69733.1"/>
    </source>
</evidence>
<reference evidence="2" key="1">
    <citation type="journal article" date="2015" name="Nature">
        <title>Complex archaea that bridge the gap between prokaryotes and eukaryotes.</title>
        <authorList>
            <person name="Spang A."/>
            <person name="Saw J.H."/>
            <person name="Jorgensen S.L."/>
            <person name="Zaremba-Niedzwiedzka K."/>
            <person name="Martijn J."/>
            <person name="Lind A.E."/>
            <person name="van Eijk R."/>
            <person name="Schleper C."/>
            <person name="Guy L."/>
            <person name="Ettema T.J."/>
        </authorList>
    </citation>
    <scope>NUCLEOTIDE SEQUENCE</scope>
</reference>
<organism evidence="2">
    <name type="scientific">marine sediment metagenome</name>
    <dbReference type="NCBI Taxonomy" id="412755"/>
    <lineage>
        <taxon>unclassified sequences</taxon>
        <taxon>metagenomes</taxon>
        <taxon>ecological metagenomes</taxon>
    </lineage>
</organism>